<dbReference type="KEGG" id="mcys:MCB1EB_0627"/>
<dbReference type="AlphaFoldDB" id="A0A2Z6ETT0"/>
<accession>A0A2Z6ETT0</accession>
<reference evidence="1 2" key="1">
    <citation type="journal article" date="2018" name="Microbes Environ.">
        <title>Comparative Genomic Insights into Endofungal Lifestyles of Two Bacterial Endosymbionts, Mycoavidus cysteinexigens and Burkholderia rhizoxinica.</title>
        <authorList>
            <person name="Sharmin D."/>
            <person name="Guo Y."/>
            <person name="Nishizawa T."/>
            <person name="Ohshima S."/>
            <person name="Sato Y."/>
            <person name="Takashima Y."/>
            <person name="Narisawa K."/>
            <person name="Ohta H."/>
        </authorList>
    </citation>
    <scope>NUCLEOTIDE SEQUENCE [LARGE SCALE GENOMIC DNA]</scope>
    <source>
        <strain evidence="1 2">B1-EB</strain>
    </source>
</reference>
<proteinExistence type="predicted"/>
<dbReference type="Proteomes" id="UP000282597">
    <property type="component" value="Chromosome"/>
</dbReference>
<evidence type="ECO:0000313" key="1">
    <source>
        <dbReference type="EMBL" id="BBE08788.1"/>
    </source>
</evidence>
<name>A0A2Z6ETT0_9BURK</name>
<keyword evidence="2" id="KW-1185">Reference proteome</keyword>
<dbReference type="Gene3D" id="1.20.5.340">
    <property type="match status" value="1"/>
</dbReference>
<dbReference type="EMBL" id="AP018150">
    <property type="protein sequence ID" value="BBE08788.1"/>
    <property type="molecule type" value="Genomic_DNA"/>
</dbReference>
<gene>
    <name evidence="1" type="ORF">MCB1EB_0627</name>
</gene>
<dbReference type="RefSeq" id="WP_045363018.1">
    <property type="nucleotide sequence ID" value="NZ_AP018150.1"/>
</dbReference>
<sequence>MAHVLDLKGLRELVMAMAIFDTLKFSKRLKEAGVPSAQADAEAEGLSEIFTVNLQKLVTKEDLQLAKKELQHQIIDVSKELRHEINDLGKDLGHEINDLSKDLRHEIKDVRKDITNLEQRFDTKLEKFEMSLLVKMGIMLASAAGLVVSATVTLMKVL</sequence>
<evidence type="ECO:0000313" key="2">
    <source>
        <dbReference type="Proteomes" id="UP000282597"/>
    </source>
</evidence>
<organism evidence="1 2">
    <name type="scientific">Mycoavidus cysteinexigens</name>
    <dbReference type="NCBI Taxonomy" id="1553431"/>
    <lineage>
        <taxon>Bacteria</taxon>
        <taxon>Pseudomonadati</taxon>
        <taxon>Pseudomonadota</taxon>
        <taxon>Betaproteobacteria</taxon>
        <taxon>Burkholderiales</taxon>
        <taxon>Burkholderiaceae</taxon>
        <taxon>Mycoavidus</taxon>
    </lineage>
</organism>
<protein>
    <submittedName>
        <fullName evidence="1">Hypothetical phage protein</fullName>
    </submittedName>
</protein>